<organism evidence="1 2">
    <name type="scientific">Streptosporangium subroseum</name>
    <dbReference type="NCBI Taxonomy" id="106412"/>
    <lineage>
        <taxon>Bacteria</taxon>
        <taxon>Bacillati</taxon>
        <taxon>Actinomycetota</taxon>
        <taxon>Actinomycetes</taxon>
        <taxon>Streptosporangiales</taxon>
        <taxon>Streptosporangiaceae</taxon>
        <taxon>Streptosporangium</taxon>
    </lineage>
</organism>
<accession>A0A239PE15</accession>
<keyword evidence="2" id="KW-1185">Reference proteome</keyword>
<proteinExistence type="predicted"/>
<sequence length="68" mass="7695">MMRMHFSDADLRRITLAPAPNALWETVLSVRLLRGVTTGRTWSRPGVRELHRQVKGSLAERAGVLVTR</sequence>
<reference evidence="1 2" key="1">
    <citation type="submission" date="2017-06" db="EMBL/GenBank/DDBJ databases">
        <authorList>
            <person name="Kim H.J."/>
            <person name="Triplett B.A."/>
        </authorList>
    </citation>
    <scope>NUCLEOTIDE SEQUENCE [LARGE SCALE GENOMIC DNA]</scope>
    <source>
        <strain evidence="1 2">CGMCC 4.2132</strain>
    </source>
</reference>
<gene>
    <name evidence="1" type="ORF">SAMN05216276_11454</name>
</gene>
<evidence type="ECO:0000313" key="2">
    <source>
        <dbReference type="Proteomes" id="UP000198282"/>
    </source>
</evidence>
<evidence type="ECO:0000313" key="1">
    <source>
        <dbReference type="EMBL" id="SNT64908.1"/>
    </source>
</evidence>
<dbReference type="RefSeq" id="WP_218825857.1">
    <property type="nucleotide sequence ID" value="NZ_FZOD01000145.1"/>
</dbReference>
<dbReference type="Proteomes" id="UP000198282">
    <property type="component" value="Unassembled WGS sequence"/>
</dbReference>
<dbReference type="EMBL" id="FZOD01000145">
    <property type="protein sequence ID" value="SNT64908.1"/>
    <property type="molecule type" value="Genomic_DNA"/>
</dbReference>
<protein>
    <submittedName>
        <fullName evidence="1">Uncharacterized protein</fullName>
    </submittedName>
</protein>
<name>A0A239PE15_9ACTN</name>
<dbReference type="AlphaFoldDB" id="A0A239PE15"/>